<evidence type="ECO:0000313" key="3">
    <source>
        <dbReference type="Proteomes" id="UP000059680"/>
    </source>
</evidence>
<dbReference type="Proteomes" id="UP000059680">
    <property type="component" value="Chromosome 3"/>
</dbReference>
<dbReference type="PaxDb" id="39947-A0A0P0VVI6"/>
<organism evidence="2 3">
    <name type="scientific">Oryza sativa subsp. japonica</name>
    <name type="common">Rice</name>
    <dbReference type="NCBI Taxonomy" id="39947"/>
    <lineage>
        <taxon>Eukaryota</taxon>
        <taxon>Viridiplantae</taxon>
        <taxon>Streptophyta</taxon>
        <taxon>Embryophyta</taxon>
        <taxon>Tracheophyta</taxon>
        <taxon>Spermatophyta</taxon>
        <taxon>Magnoliopsida</taxon>
        <taxon>Liliopsida</taxon>
        <taxon>Poales</taxon>
        <taxon>Poaceae</taxon>
        <taxon>BOP clade</taxon>
        <taxon>Oryzoideae</taxon>
        <taxon>Oryzeae</taxon>
        <taxon>Oryzinae</taxon>
        <taxon>Oryza</taxon>
        <taxon>Oryza sativa</taxon>
    </lineage>
</organism>
<dbReference type="EMBL" id="AP014959">
    <property type="protein sequence ID" value="BAS83224.1"/>
    <property type="molecule type" value="Genomic_DNA"/>
</dbReference>
<sequence>MAATRAATTTSGSSGSVSCGAAWAAAEEAVESCSAPRTTIVSLVDGTPAACGFSPPEYFPLQQNKQRTQAKHGQNTEPK</sequence>
<feature type="compositionally biased region" description="Polar residues" evidence="1">
    <location>
        <begin position="61"/>
        <end position="79"/>
    </location>
</feature>
<gene>
    <name evidence="2" type="ordered locus">Os03g0244466</name>
    <name evidence="2" type="ORF">OSNPB_030244466</name>
</gene>
<dbReference type="Gramene" id="Os03t0244466-00">
    <property type="protein sequence ID" value="Os03t0244466-00"/>
    <property type="gene ID" value="Os03g0244466"/>
</dbReference>
<dbReference type="AlphaFoldDB" id="A0A0P0VVI6"/>
<evidence type="ECO:0000313" key="2">
    <source>
        <dbReference type="EMBL" id="BAS83224.1"/>
    </source>
</evidence>
<name>A0A0P0VVI6_ORYSJ</name>
<dbReference type="InParanoid" id="A0A0P0VVI6"/>
<evidence type="ECO:0000256" key="1">
    <source>
        <dbReference type="SAM" id="MobiDB-lite"/>
    </source>
</evidence>
<reference evidence="2 3" key="2">
    <citation type="journal article" date="2013" name="Plant Cell Physiol.">
        <title>Rice Annotation Project Database (RAP-DB): an integrative and interactive database for rice genomics.</title>
        <authorList>
            <person name="Sakai H."/>
            <person name="Lee S.S."/>
            <person name="Tanaka T."/>
            <person name="Numa H."/>
            <person name="Kim J."/>
            <person name="Kawahara Y."/>
            <person name="Wakimoto H."/>
            <person name="Yang C.C."/>
            <person name="Iwamoto M."/>
            <person name="Abe T."/>
            <person name="Yamada Y."/>
            <person name="Muto A."/>
            <person name="Inokuchi H."/>
            <person name="Ikemura T."/>
            <person name="Matsumoto T."/>
            <person name="Sasaki T."/>
            <person name="Itoh T."/>
        </authorList>
    </citation>
    <scope>NUCLEOTIDE SEQUENCE [LARGE SCALE GENOMIC DNA]</scope>
    <source>
        <strain evidence="3">cv. Nipponbare</strain>
    </source>
</reference>
<keyword evidence="3" id="KW-1185">Reference proteome</keyword>
<proteinExistence type="predicted"/>
<reference evidence="3" key="1">
    <citation type="journal article" date="2005" name="Nature">
        <title>The map-based sequence of the rice genome.</title>
        <authorList>
            <consortium name="International rice genome sequencing project (IRGSP)"/>
            <person name="Matsumoto T."/>
            <person name="Wu J."/>
            <person name="Kanamori H."/>
            <person name="Katayose Y."/>
            <person name="Fujisawa M."/>
            <person name="Namiki N."/>
            <person name="Mizuno H."/>
            <person name="Yamamoto K."/>
            <person name="Antonio B.A."/>
            <person name="Baba T."/>
            <person name="Sakata K."/>
            <person name="Nagamura Y."/>
            <person name="Aoki H."/>
            <person name="Arikawa K."/>
            <person name="Arita K."/>
            <person name="Bito T."/>
            <person name="Chiden Y."/>
            <person name="Fujitsuka N."/>
            <person name="Fukunaka R."/>
            <person name="Hamada M."/>
            <person name="Harada C."/>
            <person name="Hayashi A."/>
            <person name="Hijishita S."/>
            <person name="Honda M."/>
            <person name="Hosokawa S."/>
            <person name="Ichikawa Y."/>
            <person name="Idonuma A."/>
            <person name="Iijima M."/>
            <person name="Ikeda M."/>
            <person name="Ikeno M."/>
            <person name="Ito K."/>
            <person name="Ito S."/>
            <person name="Ito T."/>
            <person name="Ito Y."/>
            <person name="Ito Y."/>
            <person name="Iwabuchi A."/>
            <person name="Kamiya K."/>
            <person name="Karasawa W."/>
            <person name="Kurita K."/>
            <person name="Katagiri S."/>
            <person name="Kikuta A."/>
            <person name="Kobayashi H."/>
            <person name="Kobayashi N."/>
            <person name="Machita K."/>
            <person name="Maehara T."/>
            <person name="Masukawa M."/>
            <person name="Mizubayashi T."/>
            <person name="Mukai Y."/>
            <person name="Nagasaki H."/>
            <person name="Nagata Y."/>
            <person name="Naito S."/>
            <person name="Nakashima M."/>
            <person name="Nakama Y."/>
            <person name="Nakamichi Y."/>
            <person name="Nakamura M."/>
            <person name="Meguro A."/>
            <person name="Negishi M."/>
            <person name="Ohta I."/>
            <person name="Ohta T."/>
            <person name="Okamoto M."/>
            <person name="Ono N."/>
            <person name="Saji S."/>
            <person name="Sakaguchi M."/>
            <person name="Sakai K."/>
            <person name="Shibata M."/>
            <person name="Shimokawa T."/>
            <person name="Song J."/>
            <person name="Takazaki Y."/>
            <person name="Terasawa K."/>
            <person name="Tsugane M."/>
            <person name="Tsuji K."/>
            <person name="Ueda S."/>
            <person name="Waki K."/>
            <person name="Yamagata H."/>
            <person name="Yamamoto M."/>
            <person name="Yamamoto S."/>
            <person name="Yamane H."/>
            <person name="Yoshiki S."/>
            <person name="Yoshihara R."/>
            <person name="Yukawa K."/>
            <person name="Zhong H."/>
            <person name="Yano M."/>
            <person name="Yuan Q."/>
            <person name="Ouyang S."/>
            <person name="Liu J."/>
            <person name="Jones K.M."/>
            <person name="Gansberger K."/>
            <person name="Moffat K."/>
            <person name="Hill J."/>
            <person name="Bera J."/>
            <person name="Fadrosh D."/>
            <person name="Jin S."/>
            <person name="Johri S."/>
            <person name="Kim M."/>
            <person name="Overton L."/>
            <person name="Reardon M."/>
            <person name="Tsitrin T."/>
            <person name="Vuong H."/>
            <person name="Weaver B."/>
            <person name="Ciecko A."/>
            <person name="Tallon L."/>
            <person name="Jackson J."/>
            <person name="Pai G."/>
            <person name="Aken S.V."/>
            <person name="Utterback T."/>
            <person name="Reidmuller S."/>
            <person name="Feldblyum T."/>
            <person name="Hsiao J."/>
            <person name="Zismann V."/>
            <person name="Iobst S."/>
            <person name="de Vazeille A.R."/>
            <person name="Buell C.R."/>
            <person name="Ying K."/>
            <person name="Li Y."/>
            <person name="Lu T."/>
            <person name="Huang Y."/>
            <person name="Zhao Q."/>
            <person name="Feng Q."/>
            <person name="Zhang L."/>
            <person name="Zhu J."/>
            <person name="Weng Q."/>
            <person name="Mu J."/>
            <person name="Lu Y."/>
            <person name="Fan D."/>
            <person name="Liu Y."/>
            <person name="Guan J."/>
            <person name="Zhang Y."/>
            <person name="Yu S."/>
            <person name="Liu X."/>
            <person name="Zhang Y."/>
            <person name="Hong G."/>
            <person name="Han B."/>
            <person name="Choisne N."/>
            <person name="Demange N."/>
            <person name="Orjeda G."/>
            <person name="Samain S."/>
            <person name="Cattolico L."/>
            <person name="Pelletier E."/>
            <person name="Couloux A."/>
            <person name="Segurens B."/>
            <person name="Wincker P."/>
            <person name="D'Hont A."/>
            <person name="Scarpelli C."/>
            <person name="Weissenbach J."/>
            <person name="Salanoubat M."/>
            <person name="Quetier F."/>
            <person name="Yu Y."/>
            <person name="Kim H.R."/>
            <person name="Rambo T."/>
            <person name="Currie J."/>
            <person name="Collura K."/>
            <person name="Luo M."/>
            <person name="Yang T."/>
            <person name="Ammiraju J.S.S."/>
            <person name="Engler F."/>
            <person name="Soderlund C."/>
            <person name="Wing R.A."/>
            <person name="Palmer L.E."/>
            <person name="de la Bastide M."/>
            <person name="Spiegel L."/>
            <person name="Nascimento L."/>
            <person name="Zutavern T."/>
            <person name="O'Shaughnessy A."/>
            <person name="Dike S."/>
            <person name="Dedhia N."/>
            <person name="Preston R."/>
            <person name="Balija V."/>
            <person name="McCombie W.R."/>
            <person name="Chow T."/>
            <person name="Chen H."/>
            <person name="Chung M."/>
            <person name="Chen C."/>
            <person name="Shaw J."/>
            <person name="Wu H."/>
            <person name="Hsiao K."/>
            <person name="Chao Y."/>
            <person name="Chu M."/>
            <person name="Cheng C."/>
            <person name="Hour A."/>
            <person name="Lee P."/>
            <person name="Lin S."/>
            <person name="Lin Y."/>
            <person name="Liou J."/>
            <person name="Liu S."/>
            <person name="Hsing Y."/>
            <person name="Raghuvanshi S."/>
            <person name="Mohanty A."/>
            <person name="Bharti A.K."/>
            <person name="Gaur A."/>
            <person name="Gupta V."/>
            <person name="Kumar D."/>
            <person name="Ravi V."/>
            <person name="Vij S."/>
            <person name="Kapur A."/>
            <person name="Khurana P."/>
            <person name="Khurana P."/>
            <person name="Khurana J.P."/>
            <person name="Tyagi A.K."/>
            <person name="Gaikwad K."/>
            <person name="Singh A."/>
            <person name="Dalal V."/>
            <person name="Srivastava S."/>
            <person name="Dixit A."/>
            <person name="Pal A.K."/>
            <person name="Ghazi I.A."/>
            <person name="Yadav M."/>
            <person name="Pandit A."/>
            <person name="Bhargava A."/>
            <person name="Sureshbabu K."/>
            <person name="Batra K."/>
            <person name="Sharma T.R."/>
            <person name="Mohapatra T."/>
            <person name="Singh N.K."/>
            <person name="Messing J."/>
            <person name="Nelson A.B."/>
            <person name="Fuks G."/>
            <person name="Kavchok S."/>
            <person name="Keizer G."/>
            <person name="Linton E."/>
            <person name="Llaca V."/>
            <person name="Song R."/>
            <person name="Tanyolac B."/>
            <person name="Young S."/>
            <person name="Ho-Il K."/>
            <person name="Hahn J.H."/>
            <person name="Sangsakoo G."/>
            <person name="Vanavichit A."/>
            <person name="de Mattos Luiz.A.T."/>
            <person name="Zimmer P.D."/>
            <person name="Malone G."/>
            <person name="Dellagostin O."/>
            <person name="de Oliveira A.C."/>
            <person name="Bevan M."/>
            <person name="Bancroft I."/>
            <person name="Minx P."/>
            <person name="Cordum H."/>
            <person name="Wilson R."/>
            <person name="Cheng Z."/>
            <person name="Jin W."/>
            <person name="Jiang J."/>
            <person name="Leong S.A."/>
            <person name="Iwama H."/>
            <person name="Gojobori T."/>
            <person name="Itoh T."/>
            <person name="Niimura Y."/>
            <person name="Fujii Y."/>
            <person name="Habara T."/>
            <person name="Sakai H."/>
            <person name="Sato Y."/>
            <person name="Wilson G."/>
            <person name="Kumar K."/>
            <person name="McCouch S."/>
            <person name="Juretic N."/>
            <person name="Hoen D."/>
            <person name="Wright S."/>
            <person name="Bruskiewich R."/>
            <person name="Bureau T."/>
            <person name="Miyao A."/>
            <person name="Hirochika H."/>
            <person name="Nishikawa T."/>
            <person name="Kadowaki K."/>
            <person name="Sugiura M."/>
            <person name="Burr B."/>
            <person name="Sasaki T."/>
        </authorList>
    </citation>
    <scope>NUCLEOTIDE SEQUENCE [LARGE SCALE GENOMIC DNA]</scope>
    <source>
        <strain evidence="3">cv. Nipponbare</strain>
    </source>
</reference>
<accession>A0A0P0VVI6</accession>
<dbReference type="PROSITE" id="PS51257">
    <property type="entry name" value="PROKAR_LIPOPROTEIN"/>
    <property type="match status" value="1"/>
</dbReference>
<protein>
    <submittedName>
        <fullName evidence="2">Os03g0244466 protein</fullName>
    </submittedName>
</protein>
<feature type="region of interest" description="Disordered" evidence="1">
    <location>
        <begin position="55"/>
        <end position="79"/>
    </location>
</feature>
<reference evidence="2 3" key="3">
    <citation type="journal article" date="2013" name="Rice">
        <title>Improvement of the Oryza sativa Nipponbare reference genome using next generation sequence and optical map data.</title>
        <authorList>
            <person name="Kawahara Y."/>
            <person name="de la Bastide M."/>
            <person name="Hamilton J.P."/>
            <person name="Kanamori H."/>
            <person name="McCombie W.R."/>
            <person name="Ouyang S."/>
            <person name="Schwartz D.C."/>
            <person name="Tanaka T."/>
            <person name="Wu J."/>
            <person name="Zhou S."/>
            <person name="Childs K.L."/>
            <person name="Davidson R.M."/>
            <person name="Lin H."/>
            <person name="Quesada-Ocampo L."/>
            <person name="Vaillancourt B."/>
            <person name="Sakai H."/>
            <person name="Lee S.S."/>
            <person name="Kim J."/>
            <person name="Numa H."/>
            <person name="Itoh T."/>
            <person name="Buell C.R."/>
            <person name="Matsumoto T."/>
        </authorList>
    </citation>
    <scope>NUCLEOTIDE SEQUENCE [LARGE SCALE GENOMIC DNA]</scope>
    <source>
        <strain evidence="3">cv. Nipponbare</strain>
    </source>
</reference>